<feature type="region of interest" description="Disordered" evidence="1">
    <location>
        <begin position="48"/>
        <end position="87"/>
    </location>
</feature>
<evidence type="ECO:0008006" key="4">
    <source>
        <dbReference type="Google" id="ProtNLM"/>
    </source>
</evidence>
<feature type="compositionally biased region" description="Polar residues" evidence="1">
    <location>
        <begin position="50"/>
        <end position="60"/>
    </location>
</feature>
<evidence type="ECO:0000313" key="3">
    <source>
        <dbReference type="Proteomes" id="UP000269199"/>
    </source>
</evidence>
<evidence type="ECO:0000313" key="2">
    <source>
        <dbReference type="EMBL" id="AYR24510.1"/>
    </source>
</evidence>
<name>A0AAD0U7F8_9BURK</name>
<dbReference type="EMBL" id="CP024996">
    <property type="protein sequence ID" value="AYR24510.1"/>
    <property type="molecule type" value="Genomic_DNA"/>
</dbReference>
<organism evidence="2 3">
    <name type="scientific">Herbaspirillum rubrisubalbicans</name>
    <dbReference type="NCBI Taxonomy" id="80842"/>
    <lineage>
        <taxon>Bacteria</taxon>
        <taxon>Pseudomonadati</taxon>
        <taxon>Pseudomonadota</taxon>
        <taxon>Betaproteobacteria</taxon>
        <taxon>Burkholderiales</taxon>
        <taxon>Oxalobacteraceae</taxon>
        <taxon>Herbaspirillum</taxon>
    </lineage>
</organism>
<dbReference type="InterPro" id="IPR047738">
    <property type="entry name" value="SAV_2336-like_N"/>
</dbReference>
<reference evidence="2 3" key="1">
    <citation type="submission" date="2017-11" db="EMBL/GenBank/DDBJ databases">
        <title>Complete genome sequence of Herbaspirillum rubrisubalbicans DSM 11543.</title>
        <authorList>
            <person name="Chen M."/>
            <person name="An Q."/>
        </authorList>
    </citation>
    <scope>NUCLEOTIDE SEQUENCE [LARGE SCALE GENOMIC DNA]</scope>
    <source>
        <strain evidence="2 3">DSM 11543</strain>
    </source>
</reference>
<dbReference type="NCBIfam" id="NF041121">
    <property type="entry name" value="SAV_2336_NTERM"/>
    <property type="match status" value="1"/>
</dbReference>
<dbReference type="Proteomes" id="UP000269199">
    <property type="component" value="Chromosome"/>
</dbReference>
<evidence type="ECO:0000256" key="1">
    <source>
        <dbReference type="SAM" id="MobiDB-lite"/>
    </source>
</evidence>
<protein>
    <recommendedName>
        <fullName evidence="4">DUF4062 domain-containing protein</fullName>
    </recommendedName>
</protein>
<accession>A0AAD0U7F8</accession>
<gene>
    <name evidence="2" type="ORF">RC54_12000</name>
</gene>
<dbReference type="RefSeq" id="WP_061790674.1">
    <property type="nucleotide sequence ID" value="NZ_CP024996.1"/>
</dbReference>
<sequence length="1395" mass="155471">MNSSSAARLCRKHLLALGVVAPDADTLADVVWLGLQLALRGAAKPDETVMSESSSSTQLAQKAHAVDESLDDSQMEQGTTADNEKSDSVVPIYPSYFTHPFGKIGASRINIPAGDALPQRLFLERALKPFKRRLLSSQQTELDPIATAEASAEWRSITPVYRPSLERWFEVAILAEASDAMHVWDATLLELQRMLARHGAFRRVRLWRYAMRKNALILKTPSSTESTPKILIDPQGRRLCWFVTTGTSPLWQHAALTDLVAALGRCGPTAIVQLMPHHTWPHTLLGDASEEVLAHAPGIPTGRLRLRNPFTGEIEPARDALTVPVTSLEPARLETWARFSMASRRVPHAAIRLETASQPIESNIKAVSARQRIVAFRAIASSSAFQLLRLLSGMPLSLPVMRLMQMGMPERAQFHLAEVLLSGLIERITPPNADLPADLIEYDFVPGIREELLDSLTLSEGNHITESVSKIAEQARRFVETYVGSANTTFPALVSDSMGDELLLEQARSFLSVSQNLWSVLAKGLPRSNGSENAEMTTALSSTGQHEAEFYFLSENEVKEYVLSTGAVELGSSELRCLLFFATDKQHSWLVASNHAMVFVLDDVETRRVARQIQRTSSWLDALPVMPKQNSLGESVVNFGASNTSDWYYSPTLFPSPRTLEQAVIAMVPGGQNGALVQLRGLALEYDKIRASARPSPDRTESMQNIVDQIAAVPPILEPDITLATQSSSAGNQLVAIVALQHRFDPAHIGWLFNCIAGDQAFLAFQAGLTLHRAAPTFSEQEQAQIYDMSVDTKRRLQAAGRDDPDVHYLLDELAARPSVRHSSVNDDEAKRILVSLTGSGLAEYRVQALQLLEGLGHEILNEPPIESHPNTPTRLDQFELCDIVLLLVGTYNESVQAAQNSDPNKVLHVELEYQTALRLRKPIMVFMLKDESFSGDPYKSEPDRMERFRQGLLRDRAVIMVHSPDEFERSLRRALEEYSTTASMESAQVLPHLNHEGEEVRYSGQTVVADDDSVSSEKIAKANQIKRELINKKLAIVSIPANRNFWKFCLNPNPFNSAFDYLTTPDLIEKESGQLQATKGEFLHAYQIDSNDVEIIRSLSLLLRADEDLGALRFHVRRPLSFVMIGSKNFEELLDYAQGLYADNSAAVQAIVKGIRSNWSEADGICWNNIGLDGQLTYSFYRRGFDLIHVNVGDIIDLGEKSETVATSSIANNMSDDEDQVDVDALAKQLTDLVDTDSISDFKEQLQREIDEAIDSASWQIDASSTAFWDADDPYAIVEDWKFEGREGAEFQPVEYRDDIFTVRRSIHMTVRVHCSFSFSVKDGIDKDMVHLGDSEHERRITFDIGAEFDFSDFGDDLPILQRVAIDPIAERVDFGNVEPFFEDENYDYDDENS</sequence>
<proteinExistence type="predicted"/>